<dbReference type="PANTHER" id="PTHR33992:SF1">
    <property type="entry name" value="RIBONUCLEASE P PROTEIN COMPONENT"/>
    <property type="match status" value="1"/>
</dbReference>
<dbReference type="InterPro" id="IPR020568">
    <property type="entry name" value="Ribosomal_Su5_D2-typ_SF"/>
</dbReference>
<evidence type="ECO:0000256" key="1">
    <source>
        <dbReference type="ARBA" id="ARBA00002663"/>
    </source>
</evidence>
<dbReference type="EC" id="3.1.26.5" evidence="7"/>
<evidence type="ECO:0000256" key="2">
    <source>
        <dbReference type="ARBA" id="ARBA00022694"/>
    </source>
</evidence>
<dbReference type="InterPro" id="IPR020539">
    <property type="entry name" value="RNase_P_CS"/>
</dbReference>
<keyword evidence="2" id="KW-0819">tRNA processing</keyword>
<evidence type="ECO:0000313" key="7">
    <source>
        <dbReference type="EMBL" id="VAW88943.1"/>
    </source>
</evidence>
<dbReference type="EMBL" id="UOFQ01000113">
    <property type="protein sequence ID" value="VAW88943.1"/>
    <property type="molecule type" value="Genomic_DNA"/>
</dbReference>
<dbReference type="PROSITE" id="PS00648">
    <property type="entry name" value="RIBONUCLEASE_P"/>
    <property type="match status" value="1"/>
</dbReference>
<evidence type="ECO:0000256" key="3">
    <source>
        <dbReference type="ARBA" id="ARBA00022722"/>
    </source>
</evidence>
<dbReference type="Pfam" id="PF00825">
    <property type="entry name" value="Ribonuclease_P"/>
    <property type="match status" value="1"/>
</dbReference>
<dbReference type="HAMAP" id="MF_00227">
    <property type="entry name" value="RNase_P"/>
    <property type="match status" value="1"/>
</dbReference>
<organism evidence="7">
    <name type="scientific">hydrothermal vent metagenome</name>
    <dbReference type="NCBI Taxonomy" id="652676"/>
    <lineage>
        <taxon>unclassified sequences</taxon>
        <taxon>metagenomes</taxon>
        <taxon>ecological metagenomes</taxon>
    </lineage>
</organism>
<dbReference type="AlphaFoldDB" id="A0A3B0ZL25"/>
<dbReference type="InterPro" id="IPR000100">
    <property type="entry name" value="RNase_P"/>
</dbReference>
<protein>
    <submittedName>
        <fullName evidence="7">Ribonuclease P protein component</fullName>
        <ecNumber evidence="7">3.1.26.5</ecNumber>
    </submittedName>
</protein>
<dbReference type="GO" id="GO:0030677">
    <property type="term" value="C:ribonuclease P complex"/>
    <property type="evidence" value="ECO:0007669"/>
    <property type="project" value="TreeGrafter"/>
</dbReference>
<reference evidence="7" key="1">
    <citation type="submission" date="2018-06" db="EMBL/GenBank/DDBJ databases">
        <authorList>
            <person name="Zhirakovskaya E."/>
        </authorList>
    </citation>
    <scope>NUCLEOTIDE SEQUENCE</scope>
</reference>
<dbReference type="GO" id="GO:0004526">
    <property type="term" value="F:ribonuclease P activity"/>
    <property type="evidence" value="ECO:0007669"/>
    <property type="project" value="UniProtKB-EC"/>
</dbReference>
<keyword evidence="6" id="KW-0694">RNA-binding</keyword>
<proteinExistence type="inferred from homology"/>
<sequence>MKEIYSREYRLTKPQEFQFVFQKARKIPSREHTILVRENDLGHPRLGLIVSKKCSKLAVERNRFKRIVRERFRREKDRIGGYDVLVIARPGLAKKDNRRLDSALERLWTTLAT</sequence>
<evidence type="ECO:0000256" key="5">
    <source>
        <dbReference type="ARBA" id="ARBA00022801"/>
    </source>
</evidence>
<keyword evidence="3" id="KW-0540">Nuclease</keyword>
<gene>
    <name evidence="7" type="ORF">MNBD_GAMMA17-1952</name>
</gene>
<dbReference type="GO" id="GO:0042781">
    <property type="term" value="F:3'-tRNA processing endoribonuclease activity"/>
    <property type="evidence" value="ECO:0007669"/>
    <property type="project" value="TreeGrafter"/>
</dbReference>
<dbReference type="GO" id="GO:0000049">
    <property type="term" value="F:tRNA binding"/>
    <property type="evidence" value="ECO:0007669"/>
    <property type="project" value="InterPro"/>
</dbReference>
<keyword evidence="4" id="KW-0255">Endonuclease</keyword>
<dbReference type="SUPFAM" id="SSF54211">
    <property type="entry name" value="Ribosomal protein S5 domain 2-like"/>
    <property type="match status" value="1"/>
</dbReference>
<name>A0A3B0ZL25_9ZZZZ</name>
<dbReference type="InterPro" id="IPR014721">
    <property type="entry name" value="Ribsml_uS5_D2-typ_fold_subgr"/>
</dbReference>
<comment type="function">
    <text evidence="1">RNaseP catalyzes the removal of the 5'-leader sequence from pre-tRNA to produce the mature 5'-terminus. It can also cleave other RNA substrates such as 4.5S RNA. The protein component plays an auxiliary but essential role in vivo by binding to the 5'-leader sequence and broadening the substrate specificity of the ribozyme.</text>
</comment>
<dbReference type="Gene3D" id="3.30.230.10">
    <property type="match status" value="1"/>
</dbReference>
<dbReference type="PANTHER" id="PTHR33992">
    <property type="entry name" value="RIBONUCLEASE P PROTEIN COMPONENT"/>
    <property type="match status" value="1"/>
</dbReference>
<dbReference type="NCBIfam" id="TIGR00188">
    <property type="entry name" value="rnpA"/>
    <property type="match status" value="1"/>
</dbReference>
<evidence type="ECO:0000256" key="6">
    <source>
        <dbReference type="ARBA" id="ARBA00022884"/>
    </source>
</evidence>
<keyword evidence="5 7" id="KW-0378">Hydrolase</keyword>
<accession>A0A3B0ZL25</accession>
<evidence type="ECO:0000256" key="4">
    <source>
        <dbReference type="ARBA" id="ARBA00022759"/>
    </source>
</evidence>